<dbReference type="Proteomes" id="UP000008698">
    <property type="component" value="Unassembled WGS sequence"/>
</dbReference>
<feature type="region of interest" description="Disordered" evidence="1">
    <location>
        <begin position="17"/>
        <end position="115"/>
    </location>
</feature>
<protein>
    <submittedName>
        <fullName evidence="2">Predicted protein</fullName>
    </submittedName>
</protein>
<dbReference type="KEGG" id="val:VDBG_02802"/>
<dbReference type="RefSeq" id="XP_003006663.1">
    <property type="nucleotide sequence ID" value="XM_003006617.1"/>
</dbReference>
<dbReference type="AlphaFoldDB" id="C9SEV0"/>
<gene>
    <name evidence="2" type="ORF">VDBG_02802</name>
</gene>
<name>C9SEV0_VERA1</name>
<feature type="compositionally biased region" description="Polar residues" evidence="1">
    <location>
        <begin position="55"/>
        <end position="68"/>
    </location>
</feature>
<accession>C9SEV0</accession>
<keyword evidence="3" id="KW-1185">Reference proteome</keyword>
<dbReference type="HOGENOM" id="CLU_1016356_0_0_1"/>
<feature type="region of interest" description="Disordered" evidence="1">
    <location>
        <begin position="191"/>
        <end position="253"/>
    </location>
</feature>
<sequence length="275" mass="29830">MSMHWFPTTITLSRAPSAVPVSSTPVERGLFSTPSRHALPTANPPSSTHQERSPRTSSSSPQAHQTSTLRLPPFLPDFFAAPVPGARARNPANSSATAPPFTATAPPRYEEAVRPPGRSSYFLPNPPPGISAGPYNLRSVEHRRVLARLRLLPDDPSHADPARGITPAPPPGLLFRRGALAGYRPWWESGRTGGGDVFSGAMTASAERDESAADDGEEVEDDDDEDEDESEVEDGGERWETISTGGAEDAEEEHLRWETLRARERGFVSSCRRCV</sequence>
<evidence type="ECO:0000256" key="1">
    <source>
        <dbReference type="SAM" id="MobiDB-lite"/>
    </source>
</evidence>
<dbReference type="GeneID" id="9533698"/>
<proteinExistence type="predicted"/>
<dbReference type="EMBL" id="DS985216">
    <property type="protein sequence ID" value="EEY16693.1"/>
    <property type="molecule type" value="Genomic_DNA"/>
</dbReference>
<evidence type="ECO:0000313" key="3">
    <source>
        <dbReference type="Proteomes" id="UP000008698"/>
    </source>
</evidence>
<feature type="compositionally biased region" description="Acidic residues" evidence="1">
    <location>
        <begin position="212"/>
        <end position="234"/>
    </location>
</feature>
<reference evidence="3" key="1">
    <citation type="journal article" date="2011" name="PLoS Pathog.">
        <title>Comparative genomics yields insights into niche adaptation of plant vascular wilt pathogens.</title>
        <authorList>
            <person name="Klosterman S.J."/>
            <person name="Subbarao K.V."/>
            <person name="Kang S."/>
            <person name="Veronese P."/>
            <person name="Gold S.E."/>
            <person name="Thomma B.P.H.J."/>
            <person name="Chen Z."/>
            <person name="Henrissat B."/>
            <person name="Lee Y.-H."/>
            <person name="Park J."/>
            <person name="Garcia-Pedrajas M.D."/>
            <person name="Barbara D.J."/>
            <person name="Anchieta A."/>
            <person name="de Jonge R."/>
            <person name="Santhanam P."/>
            <person name="Maruthachalam K."/>
            <person name="Atallah Z."/>
            <person name="Amyotte S.G."/>
            <person name="Paz Z."/>
            <person name="Inderbitzin P."/>
            <person name="Hayes R.J."/>
            <person name="Heiman D.I."/>
            <person name="Young S."/>
            <person name="Zeng Q."/>
            <person name="Engels R."/>
            <person name="Galagan J."/>
            <person name="Cuomo C.A."/>
            <person name="Dobinson K.F."/>
            <person name="Ma L.-J."/>
        </authorList>
    </citation>
    <scope>NUCLEOTIDE SEQUENCE [LARGE SCALE GENOMIC DNA]</scope>
    <source>
        <strain evidence="3">VaMs.102 / ATCC MYA-4576 / FGSC 10136</strain>
    </source>
</reference>
<dbReference type="OrthoDB" id="10390955at2759"/>
<organism evidence="3">
    <name type="scientific">Verticillium alfalfae (strain VaMs.102 / ATCC MYA-4576 / FGSC 10136)</name>
    <name type="common">Verticillium wilt of alfalfa</name>
    <name type="synonym">Verticillium albo-atrum</name>
    <dbReference type="NCBI Taxonomy" id="526221"/>
    <lineage>
        <taxon>Eukaryota</taxon>
        <taxon>Fungi</taxon>
        <taxon>Dikarya</taxon>
        <taxon>Ascomycota</taxon>
        <taxon>Pezizomycotina</taxon>
        <taxon>Sordariomycetes</taxon>
        <taxon>Hypocreomycetidae</taxon>
        <taxon>Glomerellales</taxon>
        <taxon>Plectosphaerellaceae</taxon>
        <taxon>Verticillium</taxon>
    </lineage>
</organism>
<feature type="compositionally biased region" description="Low complexity" evidence="1">
    <location>
        <begin position="69"/>
        <end position="107"/>
    </location>
</feature>
<evidence type="ECO:0000313" key="2">
    <source>
        <dbReference type="EMBL" id="EEY16693.1"/>
    </source>
</evidence>